<feature type="repeat" description="WD" evidence="1">
    <location>
        <begin position="396"/>
        <end position="429"/>
    </location>
</feature>
<feature type="region of interest" description="Disordered" evidence="2">
    <location>
        <begin position="243"/>
        <end position="347"/>
    </location>
</feature>
<dbReference type="SMART" id="SM00320">
    <property type="entry name" value="WD40"/>
    <property type="match status" value="7"/>
</dbReference>
<dbReference type="InterPro" id="IPR032847">
    <property type="entry name" value="PRPF17"/>
</dbReference>
<dbReference type="InterPro" id="IPR015943">
    <property type="entry name" value="WD40/YVTN_repeat-like_dom_sf"/>
</dbReference>
<dbReference type="PROSITE" id="PS50294">
    <property type="entry name" value="WD_REPEATS_REGION"/>
    <property type="match status" value="4"/>
</dbReference>
<dbReference type="Gene3D" id="2.130.10.10">
    <property type="entry name" value="YVTN repeat-like/Quinoprotein amine dehydrogenase"/>
    <property type="match status" value="1"/>
</dbReference>
<keyword evidence="1" id="KW-0853">WD repeat</keyword>
<organism evidence="3 4">
    <name type="scientific">Cardiosporidium cionae</name>
    <dbReference type="NCBI Taxonomy" id="476202"/>
    <lineage>
        <taxon>Eukaryota</taxon>
        <taxon>Sar</taxon>
        <taxon>Alveolata</taxon>
        <taxon>Apicomplexa</taxon>
        <taxon>Aconoidasida</taxon>
        <taxon>Nephromycida</taxon>
        <taxon>Cardiosporidium</taxon>
    </lineage>
</organism>
<feature type="compositionally biased region" description="Polar residues" evidence="2">
    <location>
        <begin position="18"/>
        <end position="39"/>
    </location>
</feature>
<dbReference type="PANTHER" id="PTHR43979">
    <property type="entry name" value="PRE-MRNA-PROCESSING FACTOR 17"/>
    <property type="match status" value="1"/>
</dbReference>
<reference evidence="3 4" key="1">
    <citation type="journal article" date="2020" name="bioRxiv">
        <title>Metabolic contributions of an alphaproteobacterial endosymbiont in the apicomplexan Cardiosporidium cionae.</title>
        <authorList>
            <person name="Hunter E.S."/>
            <person name="Paight C.J."/>
            <person name="Lane C.E."/>
        </authorList>
    </citation>
    <scope>NUCLEOTIDE SEQUENCE [LARGE SCALE GENOMIC DNA]</scope>
    <source>
        <strain evidence="3">ESH_2018</strain>
    </source>
</reference>
<evidence type="ECO:0000256" key="1">
    <source>
        <dbReference type="PROSITE-ProRule" id="PRU00221"/>
    </source>
</evidence>
<feature type="compositionally biased region" description="Polar residues" evidence="2">
    <location>
        <begin position="319"/>
        <end position="335"/>
    </location>
</feature>
<keyword evidence="4" id="KW-1185">Reference proteome</keyword>
<dbReference type="SUPFAM" id="SSF50978">
    <property type="entry name" value="WD40 repeat-like"/>
    <property type="match status" value="1"/>
</dbReference>
<protein>
    <submittedName>
        <fullName evidence="3">G-protein beta WD-40 repeat containing protein</fullName>
    </submittedName>
</protein>
<dbReference type="InterPro" id="IPR036322">
    <property type="entry name" value="WD40_repeat_dom_sf"/>
</dbReference>
<sequence>MEYLKSYNFEDENEAEQSSEWTSISQSTASPTSDLPPTVTAVTENTVSLSSDAVKDDSVAFTKTTIPLKNGTNFSSESIPASSVMLPSLNSAPDVLVPLSLLTHSPTYHLPTDTVIYTNPTVDCLTAPIQGPLTPLQESQGGFSRQLQNHITGNVEPLHINTISFYEQFHSYENRGITANPSDAHEMNSASFILLNDEYPADNSARSPVLSSSKTDLNFMSTEGFSDNRFIVAREIEGGRLPPKVDTFTNERASNLTTSEYFPAPVSSRREERRKRKHPPEIKDPSSEVFMGPWAKRESQKNTEASLEIADPSQKGEENTTNATESSAVSNSDAPKNSEKITPSGIKKNEEKVTTIFHGKTERDYQGRSWIDFPVNFKEPPMDHQNYLPKTSIYTYVGHTMGVHAIRFFPTSGHLLLSAGLDSQVKIWDCYNQRLCLRTFLGHELGVRDIQFTHDGHKFYSCSYDKNIQLWDTEYGKIIGTFSNGSIPYCVSPHPEPDQEHIFIIGSANKRAVQFDSKSGQIVQEYNEHLAAVNSVTFCENGRKLVTTSDDKKVFIWDYGIPVVVKHIAEPSMHSMPSVCVHPSKKFLAAQSMDNKIVVYEAFGRFRFQGRKQFRGHGCSGYAIHPGFSPDGRYIMSGDAGGKLWFWDWKNMKNYRTLQCHHGVCIDCAWHPTMSSRVATCGWDGLIKLWD</sequence>
<feature type="compositionally biased region" description="Polar residues" evidence="2">
    <location>
        <begin position="247"/>
        <end position="260"/>
    </location>
</feature>
<dbReference type="PROSITE" id="PS50082">
    <property type="entry name" value="WD_REPEATS_2"/>
    <property type="match status" value="4"/>
</dbReference>
<dbReference type="EMBL" id="JADAQX010000185">
    <property type="protein sequence ID" value="KAF8821399.1"/>
    <property type="molecule type" value="Genomic_DNA"/>
</dbReference>
<feature type="region of interest" description="Disordered" evidence="2">
    <location>
        <begin position="1"/>
        <end position="39"/>
    </location>
</feature>
<dbReference type="Proteomes" id="UP000823046">
    <property type="component" value="Unassembled WGS sequence"/>
</dbReference>
<feature type="repeat" description="WD" evidence="1">
    <location>
        <begin position="526"/>
        <end position="558"/>
    </location>
</feature>
<dbReference type="PANTHER" id="PTHR43979:SF1">
    <property type="entry name" value="PRE-MRNA-PROCESSING FACTOR 17"/>
    <property type="match status" value="1"/>
</dbReference>
<feature type="repeat" description="WD" evidence="1">
    <location>
        <begin position="658"/>
        <end position="691"/>
    </location>
</feature>
<evidence type="ECO:0000256" key="2">
    <source>
        <dbReference type="SAM" id="MobiDB-lite"/>
    </source>
</evidence>
<feature type="repeat" description="WD" evidence="1">
    <location>
        <begin position="440"/>
        <end position="481"/>
    </location>
</feature>
<proteinExistence type="predicted"/>
<gene>
    <name evidence="3" type="ORF">IE077_004339</name>
</gene>
<dbReference type="Pfam" id="PF00400">
    <property type="entry name" value="WD40"/>
    <property type="match status" value="5"/>
</dbReference>
<dbReference type="CDD" id="cd00200">
    <property type="entry name" value="WD40"/>
    <property type="match status" value="1"/>
</dbReference>
<evidence type="ECO:0000313" key="3">
    <source>
        <dbReference type="EMBL" id="KAF8821399.1"/>
    </source>
</evidence>
<name>A0ABQ7JBY3_9APIC</name>
<comment type="caution">
    <text evidence="3">The sequence shown here is derived from an EMBL/GenBank/DDBJ whole genome shotgun (WGS) entry which is preliminary data.</text>
</comment>
<dbReference type="InterPro" id="IPR001680">
    <property type="entry name" value="WD40_rpt"/>
</dbReference>
<evidence type="ECO:0000313" key="4">
    <source>
        <dbReference type="Proteomes" id="UP000823046"/>
    </source>
</evidence>
<accession>A0ABQ7JBY3</accession>